<keyword evidence="3" id="KW-1185">Reference proteome</keyword>
<organism evidence="2 3">
    <name type="scientific">Caenorhabditis angaria</name>
    <dbReference type="NCBI Taxonomy" id="860376"/>
    <lineage>
        <taxon>Eukaryota</taxon>
        <taxon>Metazoa</taxon>
        <taxon>Ecdysozoa</taxon>
        <taxon>Nematoda</taxon>
        <taxon>Chromadorea</taxon>
        <taxon>Rhabditida</taxon>
        <taxon>Rhabditina</taxon>
        <taxon>Rhabditomorpha</taxon>
        <taxon>Rhabditoidea</taxon>
        <taxon>Rhabditidae</taxon>
        <taxon>Peloderinae</taxon>
        <taxon>Caenorhabditis</taxon>
    </lineage>
</organism>
<sequence>MFMPEHLSGTGECMESTGVNNFIPGTLYTEEDRDSLDYWLFSGKFGADREDSKFETDPIKQIKMLREELDTIGNILHHLQIENDSRDQREKYIIFGLVGVASLVLVSFFKR</sequence>
<evidence type="ECO:0000313" key="2">
    <source>
        <dbReference type="EMBL" id="CAI5456253.1"/>
    </source>
</evidence>
<gene>
    <name evidence="2" type="ORF">CAMP_LOCUS18890</name>
</gene>
<name>A0A9P1NCR1_9PELO</name>
<comment type="caution">
    <text evidence="2">The sequence shown here is derived from an EMBL/GenBank/DDBJ whole genome shotgun (WGS) entry which is preliminary data.</text>
</comment>
<protein>
    <submittedName>
        <fullName evidence="2">Uncharacterized protein</fullName>
    </submittedName>
</protein>
<reference evidence="2" key="1">
    <citation type="submission" date="2022-11" db="EMBL/GenBank/DDBJ databases">
        <authorList>
            <person name="Kikuchi T."/>
        </authorList>
    </citation>
    <scope>NUCLEOTIDE SEQUENCE</scope>
    <source>
        <strain evidence="2">PS1010</strain>
    </source>
</reference>
<feature type="transmembrane region" description="Helical" evidence="1">
    <location>
        <begin position="92"/>
        <end position="109"/>
    </location>
</feature>
<evidence type="ECO:0000256" key="1">
    <source>
        <dbReference type="SAM" id="Phobius"/>
    </source>
</evidence>
<proteinExistence type="predicted"/>
<evidence type="ECO:0000313" key="3">
    <source>
        <dbReference type="Proteomes" id="UP001152747"/>
    </source>
</evidence>
<accession>A0A9P1NCR1</accession>
<keyword evidence="1" id="KW-0472">Membrane</keyword>
<dbReference type="EMBL" id="CANHGI010000006">
    <property type="protein sequence ID" value="CAI5456253.1"/>
    <property type="molecule type" value="Genomic_DNA"/>
</dbReference>
<dbReference type="AlphaFoldDB" id="A0A9P1NCR1"/>
<keyword evidence="1" id="KW-1133">Transmembrane helix</keyword>
<dbReference type="Proteomes" id="UP001152747">
    <property type="component" value="Unassembled WGS sequence"/>
</dbReference>
<dbReference type="OrthoDB" id="5817180at2759"/>
<keyword evidence="1" id="KW-0812">Transmembrane</keyword>